<evidence type="ECO:0000313" key="1">
    <source>
        <dbReference type="EMBL" id="QDO84530.1"/>
    </source>
</evidence>
<proteinExistence type="predicted"/>
<protein>
    <submittedName>
        <fullName evidence="1">Uncharacterized protein</fullName>
    </submittedName>
</protein>
<reference evidence="1 2" key="1">
    <citation type="submission" date="2019-07" db="EMBL/GenBank/DDBJ databases">
        <title>Shewanella sp. YLB-06 whole genomic sequence.</title>
        <authorList>
            <person name="Yu L."/>
        </authorList>
    </citation>
    <scope>NUCLEOTIDE SEQUENCE [LARGE SCALE GENOMIC DNA]</scope>
    <source>
        <strain evidence="1 2">YLB-06</strain>
    </source>
</reference>
<keyword evidence="2" id="KW-1185">Reference proteome</keyword>
<evidence type="ECO:0000313" key="2">
    <source>
        <dbReference type="Proteomes" id="UP000315947"/>
    </source>
</evidence>
<dbReference type="RefSeq" id="WP_144046883.1">
    <property type="nucleotide sequence ID" value="NZ_CP041614.1"/>
</dbReference>
<accession>A0ABX5WZJ6</accession>
<gene>
    <name evidence="1" type="ORF">FM037_16600</name>
</gene>
<name>A0ABX5WZJ6_9GAMM</name>
<dbReference type="Proteomes" id="UP000315947">
    <property type="component" value="Chromosome"/>
</dbReference>
<sequence length="78" mass="9601">MGSYQQLKEYHDQLRAKVNITPFLQWYDTRIDLWQHYIIEQPEHAASYRKLIKEDRKAKQRMMSEHQAIIERVARDKQ</sequence>
<organism evidence="1 2">
    <name type="scientific">Shewanella psychropiezotolerans</name>
    <dbReference type="NCBI Taxonomy" id="2593655"/>
    <lineage>
        <taxon>Bacteria</taxon>
        <taxon>Pseudomonadati</taxon>
        <taxon>Pseudomonadota</taxon>
        <taxon>Gammaproteobacteria</taxon>
        <taxon>Alteromonadales</taxon>
        <taxon>Shewanellaceae</taxon>
        <taxon>Shewanella</taxon>
    </lineage>
</organism>
<dbReference type="EMBL" id="CP041614">
    <property type="protein sequence ID" value="QDO84530.1"/>
    <property type="molecule type" value="Genomic_DNA"/>
</dbReference>